<gene>
    <name evidence="1" type="ORF">Daus18300_011984</name>
</gene>
<reference evidence="1 2" key="1">
    <citation type="journal article" date="2024" name="IMA Fungus">
        <title>IMA Genome - F19 : A genome assembly and annotation guide to empower mycologists, including annotated draft genome sequences of Ceratocystis pirilliformis, Diaporthe australafricana, Fusarium ophioides, Paecilomyces lecythidis, and Sporothrix stenoceras.</title>
        <authorList>
            <person name="Aylward J."/>
            <person name="Wilson A.M."/>
            <person name="Visagie C.M."/>
            <person name="Spraker J."/>
            <person name="Barnes I."/>
            <person name="Buitendag C."/>
            <person name="Ceriani C."/>
            <person name="Del Mar Angel L."/>
            <person name="du Plessis D."/>
            <person name="Fuchs T."/>
            <person name="Gasser K."/>
            <person name="Kramer D."/>
            <person name="Li W."/>
            <person name="Munsamy K."/>
            <person name="Piso A."/>
            <person name="Price J.L."/>
            <person name="Sonnekus B."/>
            <person name="Thomas C."/>
            <person name="van der Nest A."/>
            <person name="van Dijk A."/>
            <person name="van Heerden A."/>
            <person name="van Vuuren N."/>
            <person name="Yilmaz N."/>
            <person name="Duong T.A."/>
            <person name="van der Merwe N.A."/>
            <person name="Wingfield M.J."/>
            <person name="Wingfield B.D."/>
        </authorList>
    </citation>
    <scope>NUCLEOTIDE SEQUENCE [LARGE SCALE GENOMIC DNA]</scope>
    <source>
        <strain evidence="1 2">CMW 18300</strain>
    </source>
</reference>
<dbReference type="EMBL" id="JAWRVE010000154">
    <property type="protein sequence ID" value="KAL1852902.1"/>
    <property type="molecule type" value="Genomic_DNA"/>
</dbReference>
<proteinExistence type="predicted"/>
<keyword evidence="2" id="KW-1185">Reference proteome</keyword>
<sequence length="215" mass="25126">MDVELASDSEDVDTVVVRHAGARTSTFACPFYLMNKARYQECLTRHELTTIEEVKEHLWLTHRRPNFCPICKDIFPTMKARNDHIRERNCKLQDEENFDGLTDVQIQQLERRGSTKSSRETQWFEVWDIVSPPEAPAGPRPLSPYYSSEQEFRIVALRQFWEANGQTIISDFLREKDLQGWEVSNEERSLDILYQIVLHDAIDEVYVKFAGQVEG</sequence>
<accession>A0ABR3W4G4</accession>
<evidence type="ECO:0000313" key="1">
    <source>
        <dbReference type="EMBL" id="KAL1852902.1"/>
    </source>
</evidence>
<evidence type="ECO:0008006" key="3">
    <source>
        <dbReference type="Google" id="ProtNLM"/>
    </source>
</evidence>
<comment type="caution">
    <text evidence="1">The sequence shown here is derived from an EMBL/GenBank/DDBJ whole genome shotgun (WGS) entry which is preliminary data.</text>
</comment>
<evidence type="ECO:0000313" key="2">
    <source>
        <dbReference type="Proteomes" id="UP001583177"/>
    </source>
</evidence>
<name>A0ABR3W4G4_9PEZI</name>
<protein>
    <recommendedName>
        <fullName evidence="3">C2H2-type domain-containing protein</fullName>
    </recommendedName>
</protein>
<organism evidence="1 2">
    <name type="scientific">Diaporthe australafricana</name>
    <dbReference type="NCBI Taxonomy" id="127596"/>
    <lineage>
        <taxon>Eukaryota</taxon>
        <taxon>Fungi</taxon>
        <taxon>Dikarya</taxon>
        <taxon>Ascomycota</taxon>
        <taxon>Pezizomycotina</taxon>
        <taxon>Sordariomycetes</taxon>
        <taxon>Sordariomycetidae</taxon>
        <taxon>Diaporthales</taxon>
        <taxon>Diaporthaceae</taxon>
        <taxon>Diaporthe</taxon>
    </lineage>
</organism>
<dbReference type="Proteomes" id="UP001583177">
    <property type="component" value="Unassembled WGS sequence"/>
</dbReference>
<dbReference type="PANTHER" id="PTHR38166:SF1">
    <property type="entry name" value="C2H2-TYPE DOMAIN-CONTAINING PROTEIN"/>
    <property type="match status" value="1"/>
</dbReference>
<dbReference type="PANTHER" id="PTHR38166">
    <property type="entry name" value="C2H2-TYPE DOMAIN-CONTAINING PROTEIN-RELATED"/>
    <property type="match status" value="1"/>
</dbReference>